<dbReference type="Gene3D" id="4.10.240.10">
    <property type="entry name" value="Zn(2)-C6 fungal-type DNA-binding domain"/>
    <property type="match status" value="1"/>
</dbReference>
<dbReference type="InterPro" id="IPR001138">
    <property type="entry name" value="Zn2Cys6_DnaBD"/>
</dbReference>
<dbReference type="GO" id="GO:0045944">
    <property type="term" value="P:positive regulation of transcription by RNA polymerase II"/>
    <property type="evidence" value="ECO:0007669"/>
    <property type="project" value="TreeGrafter"/>
</dbReference>
<dbReference type="PANTHER" id="PTHR37534">
    <property type="entry name" value="TRANSCRIPTIONAL ACTIVATOR PROTEIN UGA3"/>
    <property type="match status" value="1"/>
</dbReference>
<evidence type="ECO:0000313" key="5">
    <source>
        <dbReference type="Proteomes" id="UP000266272"/>
    </source>
</evidence>
<evidence type="ECO:0000256" key="2">
    <source>
        <dbReference type="SAM" id="MobiDB-lite"/>
    </source>
</evidence>
<dbReference type="AlphaFoldDB" id="A0A395P0R2"/>
<accession>A0A395P0R2</accession>
<feature type="region of interest" description="Disordered" evidence="2">
    <location>
        <begin position="220"/>
        <end position="243"/>
    </location>
</feature>
<dbReference type="GO" id="GO:0005634">
    <property type="term" value="C:nucleus"/>
    <property type="evidence" value="ECO:0007669"/>
    <property type="project" value="TreeGrafter"/>
</dbReference>
<evidence type="ECO:0000256" key="1">
    <source>
        <dbReference type="ARBA" id="ARBA00023242"/>
    </source>
</evidence>
<dbReference type="PANTHER" id="PTHR37534:SF7">
    <property type="entry name" value="TRANSCRIPTIONAL ACTIVATOR PROTEIN UGA3"/>
    <property type="match status" value="1"/>
</dbReference>
<dbReference type="GO" id="GO:0000976">
    <property type="term" value="F:transcription cis-regulatory region binding"/>
    <property type="evidence" value="ECO:0007669"/>
    <property type="project" value="TreeGrafter"/>
</dbReference>
<dbReference type="CDD" id="cd00067">
    <property type="entry name" value="GAL4"/>
    <property type="match status" value="1"/>
</dbReference>
<name>A0A395P0R2_TRIAR</name>
<protein>
    <submittedName>
        <fullName evidence="4">C6 zinc finger domain-containing</fullName>
    </submittedName>
</protein>
<dbReference type="SMART" id="SM00066">
    <property type="entry name" value="GAL4"/>
    <property type="match status" value="1"/>
</dbReference>
<keyword evidence="5" id="KW-1185">Reference proteome</keyword>
<dbReference type="PROSITE" id="PS50048">
    <property type="entry name" value="ZN2_CY6_FUNGAL_2"/>
    <property type="match status" value="1"/>
</dbReference>
<dbReference type="PROSITE" id="PS00463">
    <property type="entry name" value="ZN2_CY6_FUNGAL_1"/>
    <property type="match status" value="1"/>
</dbReference>
<dbReference type="SUPFAM" id="SSF57701">
    <property type="entry name" value="Zn2/Cys6 DNA-binding domain"/>
    <property type="match status" value="1"/>
</dbReference>
<organism evidence="4 5">
    <name type="scientific">Trichoderma arundinaceum</name>
    <dbReference type="NCBI Taxonomy" id="490622"/>
    <lineage>
        <taxon>Eukaryota</taxon>
        <taxon>Fungi</taxon>
        <taxon>Dikarya</taxon>
        <taxon>Ascomycota</taxon>
        <taxon>Pezizomycotina</taxon>
        <taxon>Sordariomycetes</taxon>
        <taxon>Hypocreomycetidae</taxon>
        <taxon>Hypocreales</taxon>
        <taxon>Hypocreaceae</taxon>
        <taxon>Trichoderma</taxon>
    </lineage>
</organism>
<dbReference type="GO" id="GO:0008270">
    <property type="term" value="F:zinc ion binding"/>
    <property type="evidence" value="ECO:0007669"/>
    <property type="project" value="InterPro"/>
</dbReference>
<gene>
    <name evidence="4" type="ORF">TARUN_256</name>
</gene>
<dbReference type="InterPro" id="IPR036864">
    <property type="entry name" value="Zn2-C6_fun-type_DNA-bd_sf"/>
</dbReference>
<keyword evidence="1" id="KW-0539">Nucleus</keyword>
<evidence type="ECO:0000259" key="3">
    <source>
        <dbReference type="PROSITE" id="PS50048"/>
    </source>
</evidence>
<feature type="region of interest" description="Disordered" evidence="2">
    <location>
        <begin position="124"/>
        <end position="160"/>
    </location>
</feature>
<dbReference type="OrthoDB" id="4475584at2759"/>
<sequence>MAHQEVVNPGRNRKKRARTGCLRCRTRRRKCDERKPRCQRCIDAEAECVYGPRLSFLQKNAITLTSSNETGPSTKKADEPPKYSKVQVNITSFRSGVHANVNRQQFVDSQLDHQRDIHLSEEAQAPISSSPSIEGENNDIHNLPLKSGPEPITPSTSTEERPNLYLNFEDLNHENSENVAKGPGSQDEALPHNEEYRDQHIGTRPGDSYEIALDVLMTLGTGDPGVDTPAPAPPDSDDIAEINASSPPSILRSIEDLGPEHDLTGAGVAVALVKSATPFISSSLIRSLLRSSTQRGHKSGYIDFRYAHKSLVLCTEVLEFSYGDEETVDSLNCEPPKPRAVHWKSIVDELNDWYTNRPHTFRPVIELSAEESSFPIMYFTSGAATFANQLYHVAMMLMLAHKPRTIQLDQRRSSTLSQLWHAQRICGIATNNNRYECWDPCLLASFYLAARRMTHEAQQREVLLGFEHAGVLGWRVSSFTERLNQEWHASEPLMLC</sequence>
<reference evidence="4 5" key="1">
    <citation type="journal article" date="2018" name="PLoS Pathog.">
        <title>Evolution of structural diversity of trichothecenes, a family of toxins produced by plant pathogenic and entomopathogenic fungi.</title>
        <authorList>
            <person name="Proctor R.H."/>
            <person name="McCormick S.P."/>
            <person name="Kim H.S."/>
            <person name="Cardoza R.E."/>
            <person name="Stanley A.M."/>
            <person name="Lindo L."/>
            <person name="Kelly A."/>
            <person name="Brown D.W."/>
            <person name="Lee T."/>
            <person name="Vaughan M.M."/>
            <person name="Alexander N.J."/>
            <person name="Busman M."/>
            <person name="Gutierrez S."/>
        </authorList>
    </citation>
    <scope>NUCLEOTIDE SEQUENCE [LARGE SCALE GENOMIC DNA]</scope>
    <source>
        <strain evidence="4 5">IBT 40837</strain>
    </source>
</reference>
<comment type="caution">
    <text evidence="4">The sequence shown here is derived from an EMBL/GenBank/DDBJ whole genome shotgun (WGS) entry which is preliminary data.</text>
</comment>
<dbReference type="GO" id="GO:0000981">
    <property type="term" value="F:DNA-binding transcription factor activity, RNA polymerase II-specific"/>
    <property type="evidence" value="ECO:0007669"/>
    <property type="project" value="InterPro"/>
</dbReference>
<dbReference type="Proteomes" id="UP000266272">
    <property type="component" value="Unassembled WGS sequence"/>
</dbReference>
<proteinExistence type="predicted"/>
<feature type="domain" description="Zn(2)-C6 fungal-type" evidence="3">
    <location>
        <begin position="20"/>
        <end position="50"/>
    </location>
</feature>
<dbReference type="Pfam" id="PF00172">
    <property type="entry name" value="Zn_clus"/>
    <property type="match status" value="1"/>
</dbReference>
<evidence type="ECO:0000313" key="4">
    <source>
        <dbReference type="EMBL" id="RFU81940.1"/>
    </source>
</evidence>
<dbReference type="EMBL" id="PXOA01000015">
    <property type="protein sequence ID" value="RFU81940.1"/>
    <property type="molecule type" value="Genomic_DNA"/>
</dbReference>